<sequence length="290" mass="32713">MLTVQQLSQELGVSVDTLRVWERRYGFPQPQRDRRGHRRYPLDQVAQLHIVRKLQSLGYRPNSLFAMSADERHQLLDSYVAEDENRARGFQSLVLSASLDELEQVLRYHLATTTIEHFILHCSAEVLACLDRGWISGELTIAREHAISDRIQKILLEILGQQQDTDVASPLMLFVTINGERHHLALLMAAVLFSRQGVRCQWLLEDLPMSELPDLVYATACHGVALSFSSHYSSLQARSDLVTLRRMLPESCHIVAGGSGIASVYQIPGTTVVDDLGEVEAVSRTLFQRK</sequence>
<dbReference type="InterPro" id="IPR009061">
    <property type="entry name" value="DNA-bd_dom_put_sf"/>
</dbReference>
<evidence type="ECO:0000256" key="3">
    <source>
        <dbReference type="ARBA" id="ARBA00023125"/>
    </source>
</evidence>
<protein>
    <submittedName>
        <fullName evidence="6">Transcriptional regulator, MerR family</fullName>
    </submittedName>
</protein>
<keyword evidence="4" id="KW-0804">Transcription</keyword>
<proteinExistence type="predicted"/>
<name>Q1K010_DESA6</name>
<dbReference type="SMART" id="SM00422">
    <property type="entry name" value="HTH_MERR"/>
    <property type="match status" value="1"/>
</dbReference>
<dbReference type="Gene3D" id="3.40.50.280">
    <property type="entry name" value="Cobalamin-binding domain"/>
    <property type="match status" value="1"/>
</dbReference>
<dbReference type="OrthoDB" id="9810140at2"/>
<keyword evidence="2" id="KW-0805">Transcription regulation</keyword>
<keyword evidence="3" id="KW-0238">DNA-binding</keyword>
<dbReference type="Gene3D" id="1.10.1660.10">
    <property type="match status" value="1"/>
</dbReference>
<keyword evidence="7" id="KW-1185">Reference proteome</keyword>
<dbReference type="GO" id="GO:0046872">
    <property type="term" value="F:metal ion binding"/>
    <property type="evidence" value="ECO:0007669"/>
    <property type="project" value="InterPro"/>
</dbReference>
<organism evidence="6 7">
    <name type="scientific">Desulfuromonas acetoxidans (strain DSM 684 / 11070)</name>
    <dbReference type="NCBI Taxonomy" id="281689"/>
    <lineage>
        <taxon>Bacteria</taxon>
        <taxon>Pseudomonadati</taxon>
        <taxon>Thermodesulfobacteriota</taxon>
        <taxon>Desulfuromonadia</taxon>
        <taxon>Desulfuromonadales</taxon>
        <taxon>Desulfuromonadaceae</taxon>
        <taxon>Desulfuromonas</taxon>
    </lineage>
</organism>
<dbReference type="Proteomes" id="UP000005695">
    <property type="component" value="Unassembled WGS sequence"/>
</dbReference>
<evidence type="ECO:0000256" key="4">
    <source>
        <dbReference type="ARBA" id="ARBA00023163"/>
    </source>
</evidence>
<dbReference type="GO" id="GO:0003677">
    <property type="term" value="F:DNA binding"/>
    <property type="evidence" value="ECO:0007669"/>
    <property type="project" value="UniProtKB-KW"/>
</dbReference>
<evidence type="ECO:0000259" key="5">
    <source>
        <dbReference type="PROSITE" id="PS50937"/>
    </source>
</evidence>
<evidence type="ECO:0000313" key="6">
    <source>
        <dbReference type="EMBL" id="EAT15732.1"/>
    </source>
</evidence>
<dbReference type="CDD" id="cd01104">
    <property type="entry name" value="HTH_MlrA-CarA"/>
    <property type="match status" value="1"/>
</dbReference>
<dbReference type="Gene3D" id="1.10.1240.10">
    <property type="entry name" value="Methionine synthase domain"/>
    <property type="match status" value="1"/>
</dbReference>
<keyword evidence="1" id="KW-0678">Repressor</keyword>
<dbReference type="InterPro" id="IPR000551">
    <property type="entry name" value="MerR-type_HTH_dom"/>
</dbReference>
<comment type="caution">
    <text evidence="6">The sequence shown here is derived from an EMBL/GenBank/DDBJ whole genome shotgun (WGS) entry which is preliminary data.</text>
</comment>
<evidence type="ECO:0000256" key="2">
    <source>
        <dbReference type="ARBA" id="ARBA00023015"/>
    </source>
</evidence>
<feature type="domain" description="HTH merR-type" evidence="5">
    <location>
        <begin position="1"/>
        <end position="58"/>
    </location>
</feature>
<dbReference type="InterPro" id="IPR036724">
    <property type="entry name" value="Cobalamin-bd_sf"/>
</dbReference>
<dbReference type="PROSITE" id="PS50937">
    <property type="entry name" value="HTH_MERR_2"/>
    <property type="match status" value="1"/>
</dbReference>
<dbReference type="GO" id="GO:0003700">
    <property type="term" value="F:DNA-binding transcription factor activity"/>
    <property type="evidence" value="ECO:0007669"/>
    <property type="project" value="InterPro"/>
</dbReference>
<dbReference type="Pfam" id="PF13411">
    <property type="entry name" value="MerR_1"/>
    <property type="match status" value="1"/>
</dbReference>
<evidence type="ECO:0000313" key="7">
    <source>
        <dbReference type="Proteomes" id="UP000005695"/>
    </source>
</evidence>
<dbReference type="PANTHER" id="PTHR30204">
    <property type="entry name" value="REDOX-CYCLING DRUG-SENSING TRANSCRIPTIONAL ACTIVATOR SOXR"/>
    <property type="match status" value="1"/>
</dbReference>
<dbReference type="AlphaFoldDB" id="Q1K010"/>
<accession>Q1K010</accession>
<dbReference type="SUPFAM" id="SSF46955">
    <property type="entry name" value="Putative DNA-binding domain"/>
    <property type="match status" value="1"/>
</dbReference>
<evidence type="ECO:0000256" key="1">
    <source>
        <dbReference type="ARBA" id="ARBA00022491"/>
    </source>
</evidence>
<dbReference type="GO" id="GO:0031419">
    <property type="term" value="F:cobalamin binding"/>
    <property type="evidence" value="ECO:0007669"/>
    <property type="project" value="InterPro"/>
</dbReference>
<dbReference type="PANTHER" id="PTHR30204:SF69">
    <property type="entry name" value="MERR-FAMILY TRANSCRIPTIONAL REGULATOR"/>
    <property type="match status" value="1"/>
</dbReference>
<dbReference type="RefSeq" id="WP_006000129.1">
    <property type="nucleotide sequence ID" value="NZ_AAEW02000008.1"/>
</dbReference>
<reference evidence="6" key="2">
    <citation type="submission" date="2006-05" db="EMBL/GenBank/DDBJ databases">
        <title>Sequencing of the draft genome and assembly of Desulfuromonas acetoxidans DSM 684.</title>
        <authorList>
            <consortium name="US DOE Joint Genome Institute (JGI-PGF)"/>
            <person name="Copeland A."/>
            <person name="Lucas S."/>
            <person name="Lapidus A."/>
            <person name="Barry K."/>
            <person name="Detter J.C."/>
            <person name="Glavina del Rio T."/>
            <person name="Hammon N."/>
            <person name="Israni S."/>
            <person name="Dalin E."/>
            <person name="Tice H."/>
            <person name="Bruce D."/>
            <person name="Pitluck S."/>
            <person name="Richardson P."/>
        </authorList>
    </citation>
    <scope>NUCLEOTIDE SEQUENCE [LARGE SCALE GENOMIC DNA]</scope>
    <source>
        <strain evidence="6">DSM 684</strain>
    </source>
</reference>
<dbReference type="EMBL" id="AAEW02000008">
    <property type="protein sequence ID" value="EAT15732.1"/>
    <property type="molecule type" value="Genomic_DNA"/>
</dbReference>
<dbReference type="InterPro" id="IPR047057">
    <property type="entry name" value="MerR_fam"/>
</dbReference>
<gene>
    <name evidence="6" type="ORF">Dace_2432</name>
</gene>
<dbReference type="SUPFAM" id="SSF52242">
    <property type="entry name" value="Cobalamin (vitamin B12)-binding domain"/>
    <property type="match status" value="1"/>
</dbReference>
<reference evidence="6" key="1">
    <citation type="submission" date="2006-05" db="EMBL/GenBank/DDBJ databases">
        <title>Annotation of the draft genome assembly of Desulfuromonas acetoxidans DSM 684.</title>
        <authorList>
            <consortium name="US DOE Joint Genome Institute (JGI-ORNL)"/>
            <person name="Larimer F."/>
            <person name="Land M."/>
            <person name="Hauser L."/>
        </authorList>
    </citation>
    <scope>NUCLEOTIDE SEQUENCE [LARGE SCALE GENOMIC DNA]</scope>
    <source>
        <strain evidence="6">DSM 684</strain>
    </source>
</reference>
<dbReference type="InterPro" id="IPR036594">
    <property type="entry name" value="Meth_synthase_dom"/>
</dbReference>